<organism evidence="15 16">
    <name type="scientific">Rhamnella rubrinervis</name>
    <dbReference type="NCBI Taxonomy" id="2594499"/>
    <lineage>
        <taxon>Eukaryota</taxon>
        <taxon>Viridiplantae</taxon>
        <taxon>Streptophyta</taxon>
        <taxon>Embryophyta</taxon>
        <taxon>Tracheophyta</taxon>
        <taxon>Spermatophyta</taxon>
        <taxon>Magnoliopsida</taxon>
        <taxon>eudicotyledons</taxon>
        <taxon>Gunneridae</taxon>
        <taxon>Pentapetalae</taxon>
        <taxon>rosids</taxon>
        <taxon>fabids</taxon>
        <taxon>Rosales</taxon>
        <taxon>Rhamnaceae</taxon>
        <taxon>rhamnoid group</taxon>
        <taxon>Rhamneae</taxon>
        <taxon>Rhamnella</taxon>
    </lineage>
</organism>
<dbReference type="Gene3D" id="3.50.50.60">
    <property type="entry name" value="FAD/NAD(P)-binding domain"/>
    <property type="match status" value="1"/>
</dbReference>
<feature type="binding site" evidence="12">
    <location>
        <begin position="492"/>
        <end position="493"/>
    </location>
    <ligand>
        <name>FAD</name>
        <dbReference type="ChEBI" id="CHEBI:57692"/>
    </ligand>
</feature>
<evidence type="ECO:0000256" key="8">
    <source>
        <dbReference type="ARBA" id="ARBA00022827"/>
    </source>
</evidence>
<dbReference type="InterPro" id="IPR036188">
    <property type="entry name" value="FAD/NAD-bd_sf"/>
</dbReference>
<comment type="caution">
    <text evidence="15">The sequence shown here is derived from an EMBL/GenBank/DDBJ whole genome shotgun (WGS) entry which is preliminary data.</text>
</comment>
<dbReference type="Proteomes" id="UP000796880">
    <property type="component" value="Unassembled WGS sequence"/>
</dbReference>
<evidence type="ECO:0000313" key="16">
    <source>
        <dbReference type="Proteomes" id="UP000796880"/>
    </source>
</evidence>
<evidence type="ECO:0000256" key="2">
    <source>
        <dbReference type="ARBA" id="ARBA00001974"/>
    </source>
</evidence>
<evidence type="ECO:0000256" key="11">
    <source>
        <dbReference type="ARBA" id="ARBA00023239"/>
    </source>
</evidence>
<keyword evidence="10" id="KW-0325">Glycoprotein</keyword>
<dbReference type="InterPro" id="IPR051871">
    <property type="entry name" value="GMC_Oxidoreductase-Related"/>
</dbReference>
<keyword evidence="11" id="KW-0456">Lyase</keyword>
<evidence type="ECO:0000256" key="12">
    <source>
        <dbReference type="PIRSR" id="PIRSR000137-2"/>
    </source>
</evidence>
<keyword evidence="16" id="KW-1185">Reference proteome</keyword>
<comment type="catalytic activity">
    <reaction evidence="1">
        <text>(R)-mandelonitrile = benzaldehyde + hydrogen cyanide</text>
        <dbReference type="Rhea" id="RHEA:18313"/>
        <dbReference type="ChEBI" id="CHEBI:17169"/>
        <dbReference type="ChEBI" id="CHEBI:18407"/>
        <dbReference type="ChEBI" id="CHEBI:18450"/>
        <dbReference type="EC" id="4.1.2.10"/>
    </reaction>
</comment>
<dbReference type="GO" id="GO:0046593">
    <property type="term" value="F:mandelonitrile lyase activity"/>
    <property type="evidence" value="ECO:0007669"/>
    <property type="project" value="UniProtKB-EC"/>
</dbReference>
<dbReference type="PANTHER" id="PTHR45968">
    <property type="entry name" value="OSJNBA0019K04.7 PROTEIN"/>
    <property type="match status" value="1"/>
</dbReference>
<evidence type="ECO:0000313" key="15">
    <source>
        <dbReference type="EMBL" id="KAF3452832.1"/>
    </source>
</evidence>
<keyword evidence="8 12" id="KW-0274">FAD</keyword>
<comment type="similarity">
    <text evidence="3">Belongs to the GMC oxidoreductase family.</text>
</comment>
<dbReference type="EC" id="4.1.2.10" evidence="5"/>
<dbReference type="Gene3D" id="3.30.410.40">
    <property type="match status" value="1"/>
</dbReference>
<evidence type="ECO:0000256" key="4">
    <source>
        <dbReference type="ARBA" id="ARBA00011245"/>
    </source>
</evidence>
<sequence length="516" mass="56912">MNSVYNATDLPLKEEYDYIVVGGGTAGCPLAATLSKRYSVLVLERGSAPTTYPDHVLIANGLFTSLLAEDDGKTPAQRFVSEDGVDNVRGRVLGGSSMINGGFYSRANHKFYKESGVDWDMKLVDKAYRWVENTVVYVSNLSNWQANFKEAFLEAGVGPDNGFNLNHVVGTKISASSFDDQGRRHGSVELLNRGKLNNLKVAVEAYVQKIIFSSKASRLSASGVIYNDSKGKIHKAFVRDKGEVILSAGAIGSPQLLLLSGVGPASYLSSLKIPVVHQNSYVGKYLADNPRNNINLVFPFILEPSSLQVVAITNESNYIESISYDLQFSFPKPFALYSKSTSPINFSIATIVEKFLGPLSKGSLKLVSSKDVRISPKVRFNYFANPEDLTRCVRGMRKVGDILKTKPMDKFKFHDWEGDKDFRYLGPSLPKNYKSDNASMEKFCRSTVTTFWHYHGGCVVGKVVDGKFRVIGINSLRVVDGSIFNSSPGTNPQGSLMMMGRYVGLRILQERRAGMK</sequence>
<dbReference type="InterPro" id="IPR012132">
    <property type="entry name" value="GMC_OxRdtase"/>
</dbReference>
<feature type="binding site" evidence="12">
    <location>
        <begin position="452"/>
        <end position="453"/>
    </location>
    <ligand>
        <name>FAD</name>
        <dbReference type="ChEBI" id="CHEBI:57692"/>
    </ligand>
</feature>
<comment type="cofactor">
    <cofactor evidence="2 12">
        <name>FAD</name>
        <dbReference type="ChEBI" id="CHEBI:57692"/>
    </cofactor>
</comment>
<dbReference type="GO" id="GO:0016614">
    <property type="term" value="F:oxidoreductase activity, acting on CH-OH group of donors"/>
    <property type="evidence" value="ECO:0007669"/>
    <property type="project" value="InterPro"/>
</dbReference>
<dbReference type="GO" id="GO:0050660">
    <property type="term" value="F:flavin adenine dinucleotide binding"/>
    <property type="evidence" value="ECO:0007669"/>
    <property type="project" value="InterPro"/>
</dbReference>
<dbReference type="AlphaFoldDB" id="A0A8K0HHN8"/>
<evidence type="ECO:0000256" key="3">
    <source>
        <dbReference type="ARBA" id="ARBA00010790"/>
    </source>
</evidence>
<keyword evidence="7" id="KW-0732">Signal</keyword>
<gene>
    <name evidence="15" type="ORF">FNV43_RR03265</name>
</gene>
<evidence type="ECO:0000256" key="1">
    <source>
        <dbReference type="ARBA" id="ARBA00001147"/>
    </source>
</evidence>
<dbReference type="PIRSF" id="PIRSF000137">
    <property type="entry name" value="Alcohol_oxidase"/>
    <property type="match status" value="1"/>
</dbReference>
<name>A0A8K0HHN8_9ROSA</name>
<evidence type="ECO:0000256" key="5">
    <source>
        <dbReference type="ARBA" id="ARBA00013074"/>
    </source>
</evidence>
<keyword evidence="6" id="KW-0285">Flavoprotein</keyword>
<accession>A0A8K0HHN8</accession>
<feature type="binding site" evidence="12">
    <location>
        <position position="481"/>
    </location>
    <ligand>
        <name>FAD</name>
        <dbReference type="ChEBI" id="CHEBI:57692"/>
    </ligand>
</feature>
<evidence type="ECO:0000256" key="9">
    <source>
        <dbReference type="ARBA" id="ARBA00023157"/>
    </source>
</evidence>
<feature type="binding site" evidence="12">
    <location>
        <begin position="44"/>
        <end position="45"/>
    </location>
    <ligand>
        <name>FAD</name>
        <dbReference type="ChEBI" id="CHEBI:57692"/>
    </ligand>
</feature>
<evidence type="ECO:0000256" key="13">
    <source>
        <dbReference type="PIRSR" id="PIRSR000137-3"/>
    </source>
</evidence>
<dbReference type="PROSITE" id="PS00624">
    <property type="entry name" value="GMC_OXRED_2"/>
    <property type="match status" value="1"/>
</dbReference>
<dbReference type="InterPro" id="IPR007867">
    <property type="entry name" value="GMC_OxRtase_C"/>
</dbReference>
<evidence type="ECO:0000256" key="10">
    <source>
        <dbReference type="ARBA" id="ARBA00023180"/>
    </source>
</evidence>
<dbReference type="Pfam" id="PF00732">
    <property type="entry name" value="GMC_oxred_N"/>
    <property type="match status" value="1"/>
</dbReference>
<keyword evidence="9 13" id="KW-1015">Disulfide bond</keyword>
<protein>
    <recommendedName>
        <fullName evidence="5">(R)-mandelonitrile lyase</fullName>
        <ecNumber evidence="5">4.1.2.10</ecNumber>
    </recommendedName>
</protein>
<dbReference type="PANTHER" id="PTHR45968:SF23">
    <property type="entry name" value="GLUCOSE-METHANOL-CHOLINE OXIDOREDUCTASE N-TERMINAL DOMAIN-CONTAINING PROTEIN"/>
    <property type="match status" value="1"/>
</dbReference>
<feature type="binding site" evidence="12">
    <location>
        <position position="92"/>
    </location>
    <ligand>
        <name>FAD</name>
        <dbReference type="ChEBI" id="CHEBI:57692"/>
    </ligand>
</feature>
<dbReference type="SUPFAM" id="SSF54373">
    <property type="entry name" value="FAD-linked reductases, C-terminal domain"/>
    <property type="match status" value="1"/>
</dbReference>
<dbReference type="SUPFAM" id="SSF51905">
    <property type="entry name" value="FAD/NAD(P)-binding domain"/>
    <property type="match status" value="1"/>
</dbReference>
<feature type="disulfide bond" evidence="13">
    <location>
        <begin position="392"/>
        <end position="444"/>
    </location>
</feature>
<reference evidence="15" key="1">
    <citation type="submission" date="2020-03" db="EMBL/GenBank/DDBJ databases">
        <title>A high-quality chromosome-level genome assembly of a woody plant with both climbing and erect habits, Rhamnella rubrinervis.</title>
        <authorList>
            <person name="Lu Z."/>
            <person name="Yang Y."/>
            <person name="Zhu X."/>
            <person name="Sun Y."/>
        </authorList>
    </citation>
    <scope>NUCLEOTIDE SEQUENCE</scope>
    <source>
        <strain evidence="15">BYM</strain>
        <tissue evidence="15">Leaf</tissue>
    </source>
</reference>
<feature type="binding site" evidence="12">
    <location>
        <position position="207"/>
    </location>
    <ligand>
        <name>FAD</name>
        <dbReference type="ChEBI" id="CHEBI:57692"/>
    </ligand>
</feature>
<proteinExistence type="inferred from homology"/>
<dbReference type="InterPro" id="IPR000172">
    <property type="entry name" value="GMC_OxRdtase_N"/>
</dbReference>
<evidence type="ECO:0000259" key="14">
    <source>
        <dbReference type="PROSITE" id="PS00624"/>
    </source>
</evidence>
<comment type="subunit">
    <text evidence="4">Monomer.</text>
</comment>
<evidence type="ECO:0000256" key="6">
    <source>
        <dbReference type="ARBA" id="ARBA00022630"/>
    </source>
</evidence>
<dbReference type="EMBL" id="VOIH02000002">
    <property type="protein sequence ID" value="KAF3452832.1"/>
    <property type="molecule type" value="Genomic_DNA"/>
</dbReference>
<evidence type="ECO:0000256" key="7">
    <source>
        <dbReference type="ARBA" id="ARBA00022729"/>
    </source>
</evidence>
<feature type="domain" description="Glucose-methanol-choline oxidoreductase N-terminal" evidence="14">
    <location>
        <begin position="249"/>
        <end position="263"/>
    </location>
</feature>
<dbReference type="Pfam" id="PF05199">
    <property type="entry name" value="GMC_oxred_C"/>
    <property type="match status" value="1"/>
</dbReference>
<dbReference type="OrthoDB" id="269227at2759"/>